<protein>
    <submittedName>
        <fullName evidence="2">Uncharacterized protein</fullName>
    </submittedName>
</protein>
<sequence>MESIRNLPKDTLPYEKLLTRLFTHIVSNIPELLDDRYILCDRVMHPLAPHYKRKTRSDHGMKRCRQSNPSSSSNALDHSSSSHHVDENVNENDEESSHSNTPSPSQLINSLSNIVPRVFENPPHENQTMHTYHTEILNHQSQHRDENRKGLRLKLHLQRELLVSKPTTLGDVFSLAWTIEVQQAIDVKSTSDNDARDQASELEMKMLVEGKQDEVKVVVVADEQNSDEPNVLEGNRVIGNENNKGVDKEVQYSVYTLHVLIPFLKHVNDKYIKKKKMKLVMQRRLWDPIIKIIYFRHLLEDKVVFEGVRSDTPMVKIIMVVYYV</sequence>
<name>A0ABQ5J0C3_9ASTR</name>
<evidence type="ECO:0000313" key="3">
    <source>
        <dbReference type="Proteomes" id="UP001151760"/>
    </source>
</evidence>
<proteinExistence type="predicted"/>
<dbReference type="Proteomes" id="UP001151760">
    <property type="component" value="Unassembled WGS sequence"/>
</dbReference>
<organism evidence="2 3">
    <name type="scientific">Tanacetum coccineum</name>
    <dbReference type="NCBI Taxonomy" id="301880"/>
    <lineage>
        <taxon>Eukaryota</taxon>
        <taxon>Viridiplantae</taxon>
        <taxon>Streptophyta</taxon>
        <taxon>Embryophyta</taxon>
        <taxon>Tracheophyta</taxon>
        <taxon>Spermatophyta</taxon>
        <taxon>Magnoliopsida</taxon>
        <taxon>eudicotyledons</taxon>
        <taxon>Gunneridae</taxon>
        <taxon>Pentapetalae</taxon>
        <taxon>asterids</taxon>
        <taxon>campanulids</taxon>
        <taxon>Asterales</taxon>
        <taxon>Asteraceae</taxon>
        <taxon>Asteroideae</taxon>
        <taxon>Anthemideae</taxon>
        <taxon>Anthemidinae</taxon>
        <taxon>Tanacetum</taxon>
    </lineage>
</organism>
<accession>A0ABQ5J0C3</accession>
<reference evidence="2" key="2">
    <citation type="submission" date="2022-01" db="EMBL/GenBank/DDBJ databases">
        <authorList>
            <person name="Yamashiro T."/>
            <person name="Shiraishi A."/>
            <person name="Satake H."/>
            <person name="Nakayama K."/>
        </authorList>
    </citation>
    <scope>NUCLEOTIDE SEQUENCE</scope>
</reference>
<evidence type="ECO:0000256" key="1">
    <source>
        <dbReference type="SAM" id="MobiDB-lite"/>
    </source>
</evidence>
<keyword evidence="3" id="KW-1185">Reference proteome</keyword>
<feature type="region of interest" description="Disordered" evidence="1">
    <location>
        <begin position="51"/>
        <end position="108"/>
    </location>
</feature>
<dbReference type="EMBL" id="BQNB010021390">
    <property type="protein sequence ID" value="GJU05917.1"/>
    <property type="molecule type" value="Genomic_DNA"/>
</dbReference>
<gene>
    <name evidence="2" type="ORF">Tco_1122347</name>
</gene>
<evidence type="ECO:0000313" key="2">
    <source>
        <dbReference type="EMBL" id="GJU05917.1"/>
    </source>
</evidence>
<reference evidence="2" key="1">
    <citation type="journal article" date="2022" name="Int. J. Mol. Sci.">
        <title>Draft Genome of Tanacetum Coccineum: Genomic Comparison of Closely Related Tanacetum-Family Plants.</title>
        <authorList>
            <person name="Yamashiro T."/>
            <person name="Shiraishi A."/>
            <person name="Nakayama K."/>
            <person name="Satake H."/>
        </authorList>
    </citation>
    <scope>NUCLEOTIDE SEQUENCE</scope>
</reference>
<comment type="caution">
    <text evidence="2">The sequence shown here is derived from an EMBL/GenBank/DDBJ whole genome shotgun (WGS) entry which is preliminary data.</text>
</comment>
<feature type="compositionally biased region" description="Low complexity" evidence="1">
    <location>
        <begin position="67"/>
        <end position="79"/>
    </location>
</feature>